<feature type="signal peptide" evidence="1">
    <location>
        <begin position="1"/>
        <end position="21"/>
    </location>
</feature>
<accession>A0ABW5E1V5</accession>
<organism evidence="2 3">
    <name type="scientific">Rubritalea spongiae</name>
    <dbReference type="NCBI Taxonomy" id="430797"/>
    <lineage>
        <taxon>Bacteria</taxon>
        <taxon>Pseudomonadati</taxon>
        <taxon>Verrucomicrobiota</taxon>
        <taxon>Verrucomicrobiia</taxon>
        <taxon>Verrucomicrobiales</taxon>
        <taxon>Rubritaleaceae</taxon>
        <taxon>Rubritalea</taxon>
    </lineage>
</organism>
<reference evidence="3" key="1">
    <citation type="journal article" date="2019" name="Int. J. Syst. Evol. Microbiol.">
        <title>The Global Catalogue of Microorganisms (GCM) 10K type strain sequencing project: providing services to taxonomists for standard genome sequencing and annotation.</title>
        <authorList>
            <consortium name="The Broad Institute Genomics Platform"/>
            <consortium name="The Broad Institute Genome Sequencing Center for Infectious Disease"/>
            <person name="Wu L."/>
            <person name="Ma J."/>
        </authorList>
    </citation>
    <scope>NUCLEOTIDE SEQUENCE [LARGE SCALE GENOMIC DNA]</scope>
    <source>
        <strain evidence="3">JCM 16545</strain>
    </source>
</reference>
<keyword evidence="3" id="KW-1185">Reference proteome</keyword>
<sequence length="1619" mass="173242">MNKTQGLASVCIATLCSMAHANLLYEDTFDNDGLSSNTGVGGGAVNKTIQGHSWTDDGDATFNTAGTSYTRRAILYSENSFQSDTGFRLTVNFTTGSIGDLAAHNLSFGLVSTDTDLSSYTGFNPFLTDTSVYSVGANVTADIGEASRGLNFTDGSTTTTLDQSGTRAQFKAGESCEVTLEIGIGGYWCYRIDGEYEASGVLLEGFDLSKSYHVVVYGQDDHGGGKTIESLSLEAAPAAGERAAHIRGTWAAGGEAGVEELKDFRTMDFAGVGFNSGATQSALHFVPHKLLESLSEGDVDENGERINLVVPPWGDLTLDEPENDTFLEEILEIKAAGFQVQSYTNCKNFVGDLGDSYTVFVERWKEWCDTDPTAQAFIQSQPFHTGIWNRTTQQYEDADSIYPDRKYMFCYAEFVLKDYSLRYGHHFDRWIFDSGDDIPRVGDNGTSGLIEEQRLFQAFTNAVRAGNPDIPVAYNLGRSNIHYDGFPFHIAVQFEDFTFGHAYGGNTDHGSKENGAYDRNYNHVIRMMETNGYVHNGGNWTWDDLIVGNFHSKLATTSWSDGPFQAWEEADFLKWNEEALIAGGSMTWGGSTESSQGVKKLRGWAYDLLKANDDHLAAVQFPGAPNWARAYTILPEATIGQAYYHVLVEEVDFWDPEGDAIDAVWFQDGAPAWLSIAEDANNPGHWILSGTPTENAAVQYAFNIRARDVNLDARSRSIELQVNANDFNFADTSGGAPVWISNTLTLPDAHTFETFSHTLVRGVDFEDFDGDALTITKASGPSWLSLVEIAPNLWQLNGTPASHDDGLNTMTLNLHDGNATTQATIEINVTNPQFLAMETNSINGGAYWSTAAYEQGLTDELSYHNKSNNFNYRSLMYTSQSFQSDAGFRLTVNATTGSIGNPLAHNFSFGLISADTDLSSYAGFNPFQTDTSIYSLGVNLTTNAGAAAQGLNYTNGSTVTTLDQSGTHAQFVAGSVNEIQIEVGTDGLWRYFINGVEEASGVIPEGFDLTKSYHVAFYGQDDDGGGKSVQSMVLDLNNAPTGSLTQVSVDEDSSVNFSLTATDLEGDDLSYALTSAPSHGSISGTAPNLTYTPNPNYEGSDSFSYLANDGLAESEVTVVHITVHPVNDAPSIDNPPASGAISVRGAYDLSIAGSASDIDGDSLSYSVVSGPSWLNVASDGTLSGSPGFTDAGTNSWVIQVTDGQGGSALINYDIEVTSQILMGYDFDAGSPAATLFASEFSASDFSSPMDISYTTTIGDNTGKDATGASFGNASTLGAVGIGVDDATTASFANAVNGDDYMSFTVTPEPGRALQLEGISFLGVKKANSSVDEYAVTDASGNLIGSTVNITSVFPLTGDYDGVLVDLSGTAYAEISQATEFRIYAWGRNTTSTGNTLAAIDKVTLHGSVQIHPLANWTLDDGGSAVALDYSGNGFDAAIANASSVAGVDGTALDFNGSNAEVTLPASAFASIDQEITLSFWAYGASNQARNDTLFAAEDSSGNRVLNIHLPWSNSNVYWDAGWNAGYDRIYKVATAAQFKDSWSHWVFVKNATTGTMEIYHNGTLFHSGASKSKSIAGIASATLGAQLGTSHYAGAIDDVILYNVALTAQEVAELYSSYE</sequence>
<dbReference type="Proteomes" id="UP001597297">
    <property type="component" value="Unassembled WGS sequence"/>
</dbReference>
<keyword evidence="1" id="KW-0732">Signal</keyword>
<dbReference type="Pfam" id="PF13385">
    <property type="entry name" value="Laminin_G_3"/>
    <property type="match status" value="1"/>
</dbReference>
<dbReference type="SUPFAM" id="SSF49899">
    <property type="entry name" value="Concanavalin A-like lectins/glucanases"/>
    <property type="match status" value="1"/>
</dbReference>
<feature type="chain" id="PRO_5045104499" evidence="1">
    <location>
        <begin position="22"/>
        <end position="1619"/>
    </location>
</feature>
<proteinExistence type="predicted"/>
<dbReference type="InterPro" id="IPR013320">
    <property type="entry name" value="ConA-like_dom_sf"/>
</dbReference>
<comment type="caution">
    <text evidence="2">The sequence shown here is derived from an EMBL/GenBank/DDBJ whole genome shotgun (WGS) entry which is preliminary data.</text>
</comment>
<dbReference type="Pfam" id="PF05345">
    <property type="entry name" value="He_PIG"/>
    <property type="match status" value="1"/>
</dbReference>
<dbReference type="InterPro" id="IPR015919">
    <property type="entry name" value="Cadherin-like_sf"/>
</dbReference>
<evidence type="ECO:0000313" key="3">
    <source>
        <dbReference type="Proteomes" id="UP001597297"/>
    </source>
</evidence>
<name>A0ABW5E1V5_9BACT</name>
<dbReference type="Gene3D" id="2.60.120.200">
    <property type="match status" value="1"/>
</dbReference>
<dbReference type="InterPro" id="IPR013783">
    <property type="entry name" value="Ig-like_fold"/>
</dbReference>
<dbReference type="EMBL" id="JBHUJC010000026">
    <property type="protein sequence ID" value="MFD2276591.1"/>
    <property type="molecule type" value="Genomic_DNA"/>
</dbReference>
<dbReference type="Pfam" id="PF17963">
    <property type="entry name" value="Big_9"/>
    <property type="match status" value="1"/>
</dbReference>
<gene>
    <name evidence="2" type="ORF">ACFSQZ_08945</name>
</gene>
<evidence type="ECO:0000256" key="1">
    <source>
        <dbReference type="SAM" id="SignalP"/>
    </source>
</evidence>
<dbReference type="Gene3D" id="2.60.40.3440">
    <property type="match status" value="1"/>
</dbReference>
<protein>
    <submittedName>
        <fullName evidence="2">Ig-like domain-containing protein</fullName>
    </submittedName>
</protein>
<dbReference type="RefSeq" id="WP_377094534.1">
    <property type="nucleotide sequence ID" value="NZ_JBHSJM010000001.1"/>
</dbReference>
<dbReference type="Gene3D" id="2.60.40.10">
    <property type="entry name" value="Immunoglobulins"/>
    <property type="match status" value="3"/>
</dbReference>
<dbReference type="SUPFAM" id="SSF49313">
    <property type="entry name" value="Cadherin-like"/>
    <property type="match status" value="1"/>
</dbReference>
<evidence type="ECO:0000313" key="2">
    <source>
        <dbReference type="EMBL" id="MFD2276591.1"/>
    </source>
</evidence>